<evidence type="ECO:0000256" key="1">
    <source>
        <dbReference type="ARBA" id="ARBA00022857"/>
    </source>
</evidence>
<comment type="caution">
    <text evidence="4">The sequence shown here is derived from an EMBL/GenBank/DDBJ whole genome shotgun (WGS) entry which is preliminary data.</text>
</comment>
<evidence type="ECO:0000256" key="2">
    <source>
        <dbReference type="ARBA" id="ARBA00023002"/>
    </source>
</evidence>
<feature type="domain" description="NmrA-like" evidence="3">
    <location>
        <begin position="10"/>
        <end position="250"/>
    </location>
</feature>
<dbReference type="InterPro" id="IPR008030">
    <property type="entry name" value="NmrA-like"/>
</dbReference>
<dbReference type="GO" id="GO:0016491">
    <property type="term" value="F:oxidoreductase activity"/>
    <property type="evidence" value="ECO:0007669"/>
    <property type="project" value="UniProtKB-KW"/>
</dbReference>
<dbReference type="RefSeq" id="XP_013331335.1">
    <property type="nucleotide sequence ID" value="XM_013475881.1"/>
</dbReference>
<dbReference type="AlphaFoldDB" id="A0A0F4Z4C8"/>
<organism evidence="4 5">
    <name type="scientific">Rasamsonia emersonii (strain ATCC 16479 / CBS 393.64 / IMI 116815)</name>
    <dbReference type="NCBI Taxonomy" id="1408163"/>
    <lineage>
        <taxon>Eukaryota</taxon>
        <taxon>Fungi</taxon>
        <taxon>Dikarya</taxon>
        <taxon>Ascomycota</taxon>
        <taxon>Pezizomycotina</taxon>
        <taxon>Eurotiomycetes</taxon>
        <taxon>Eurotiomycetidae</taxon>
        <taxon>Eurotiales</taxon>
        <taxon>Trichocomaceae</taxon>
        <taxon>Rasamsonia</taxon>
    </lineage>
</organism>
<dbReference type="STRING" id="1408163.A0A0F4Z4C8"/>
<dbReference type="Pfam" id="PF05368">
    <property type="entry name" value="NmrA"/>
    <property type="match status" value="1"/>
</dbReference>
<reference evidence="4 5" key="1">
    <citation type="submission" date="2015-04" db="EMBL/GenBank/DDBJ databases">
        <authorList>
            <person name="Heijne W.H."/>
            <person name="Fedorova N.D."/>
            <person name="Nierman W.C."/>
            <person name="Vollebregt A.W."/>
            <person name="Zhao Z."/>
            <person name="Wu L."/>
            <person name="Kumar M."/>
            <person name="Stam H."/>
            <person name="van den Berg M.A."/>
            <person name="Pel H.J."/>
        </authorList>
    </citation>
    <scope>NUCLEOTIDE SEQUENCE [LARGE SCALE GENOMIC DNA]</scope>
    <source>
        <strain evidence="4 5">CBS 393.64</strain>
    </source>
</reference>
<dbReference type="PANTHER" id="PTHR47706">
    <property type="entry name" value="NMRA-LIKE FAMILY PROTEIN"/>
    <property type="match status" value="1"/>
</dbReference>
<keyword evidence="1" id="KW-0521">NADP</keyword>
<keyword evidence="5" id="KW-1185">Reference proteome</keyword>
<evidence type="ECO:0000313" key="5">
    <source>
        <dbReference type="Proteomes" id="UP000053958"/>
    </source>
</evidence>
<dbReference type="InterPro" id="IPR051609">
    <property type="entry name" value="NmrA/Isoflavone_reductase-like"/>
</dbReference>
<evidence type="ECO:0000313" key="4">
    <source>
        <dbReference type="EMBL" id="KKA24723.1"/>
    </source>
</evidence>
<proteinExistence type="predicted"/>
<dbReference type="Gene3D" id="3.40.50.720">
    <property type="entry name" value="NAD(P)-binding Rossmann-like Domain"/>
    <property type="match status" value="1"/>
</dbReference>
<dbReference type="GeneID" id="25313539"/>
<dbReference type="Gene3D" id="3.90.25.10">
    <property type="entry name" value="UDP-galactose 4-epimerase, domain 1"/>
    <property type="match status" value="1"/>
</dbReference>
<dbReference type="PANTHER" id="PTHR47706:SF11">
    <property type="entry name" value="ISOFLAVONE REDUCTASE FAMILY PROTEIN (AFU_ORTHOLOGUE AFUA_1G12510)"/>
    <property type="match status" value="1"/>
</dbReference>
<sequence>MSNSSFTPRNILLFGATGTIGRFILDAIVSARSEFDRVVVFTSSAAAAGTPKAAVLDDLAANKGVEVIRGDIADEKAVEEAYRGIDTVISCLGRTAIAAQIPLIKLAAAPGSSVRWFLPSEYGTDIKYGPSSAHEKPHQQKLKVRAYLEEDDAVRKSGLKYTYVVTGPYADMYMRGLPAGREAGGWDVRARKATLLERDAPVSLTTMKDVGTLVLATLRHPTASFNRALRVNSFTTTPAAIQAEFERQTGGSPWSDVQVTSLARLRELEQEAWDKSRPEATVLTLRRIWTEGGTLYEKRDNEVIGDPPMMTLEEIVAQLVKEAE</sequence>
<dbReference type="InterPro" id="IPR036291">
    <property type="entry name" value="NAD(P)-bd_dom_sf"/>
</dbReference>
<protein>
    <recommendedName>
        <fullName evidence="3">NmrA-like domain-containing protein</fullName>
    </recommendedName>
</protein>
<dbReference type="OrthoDB" id="419598at2759"/>
<dbReference type="EMBL" id="LASV01000049">
    <property type="protein sequence ID" value="KKA24723.1"/>
    <property type="molecule type" value="Genomic_DNA"/>
</dbReference>
<keyword evidence="2" id="KW-0560">Oxidoreductase</keyword>
<gene>
    <name evidence="4" type="ORF">T310_1188</name>
</gene>
<evidence type="ECO:0000259" key="3">
    <source>
        <dbReference type="Pfam" id="PF05368"/>
    </source>
</evidence>
<dbReference type="Proteomes" id="UP000053958">
    <property type="component" value="Unassembled WGS sequence"/>
</dbReference>
<accession>A0A0F4Z4C8</accession>
<dbReference type="SUPFAM" id="SSF51735">
    <property type="entry name" value="NAD(P)-binding Rossmann-fold domains"/>
    <property type="match status" value="1"/>
</dbReference>
<name>A0A0F4Z4C8_RASE3</name>